<protein>
    <submittedName>
        <fullName evidence="2">NAD(P)H dehydrogenase (Quinone)</fullName>
    </submittedName>
</protein>
<dbReference type="InterPro" id="IPR008254">
    <property type="entry name" value="Flavodoxin/NO_synth"/>
</dbReference>
<dbReference type="Pfam" id="PF00258">
    <property type="entry name" value="Flavodoxin_1"/>
    <property type="match status" value="1"/>
</dbReference>
<dbReference type="GO" id="GO:0009055">
    <property type="term" value="F:electron transfer activity"/>
    <property type="evidence" value="ECO:0007669"/>
    <property type="project" value="InterPro"/>
</dbReference>
<accession>A0A1I1PWS3</accession>
<evidence type="ECO:0000259" key="1">
    <source>
        <dbReference type="PROSITE" id="PS50902"/>
    </source>
</evidence>
<keyword evidence="3" id="KW-1185">Reference proteome</keyword>
<dbReference type="PANTHER" id="PTHR30546:SF23">
    <property type="entry name" value="FLAVOPROTEIN-LIKE PROTEIN YCP4-RELATED"/>
    <property type="match status" value="1"/>
</dbReference>
<dbReference type="SUPFAM" id="SSF52218">
    <property type="entry name" value="Flavoproteins"/>
    <property type="match status" value="1"/>
</dbReference>
<dbReference type="GO" id="GO:0010181">
    <property type="term" value="F:FMN binding"/>
    <property type="evidence" value="ECO:0007669"/>
    <property type="project" value="InterPro"/>
</dbReference>
<proteinExistence type="predicted"/>
<dbReference type="GO" id="GO:0016020">
    <property type="term" value="C:membrane"/>
    <property type="evidence" value="ECO:0007669"/>
    <property type="project" value="TreeGrafter"/>
</dbReference>
<evidence type="ECO:0000313" key="2">
    <source>
        <dbReference type="EMBL" id="SFD14371.1"/>
    </source>
</evidence>
<name>A0A1I1PWS3_9CLOT</name>
<sequence length="161" mass="17903">MKIAILYFSKTGKTERTAKVIEEGINKVEGIEVKAMNLDKVDYEFLDESKAVIFGTPTYYANMTWQMKKWIDESRNCNLEGKLGAVFATAQYIGGGANVAMTTMINHFMVKGMLMYSGGSALGQPYIHLGHVSIGDGNEKEDEVARVFGERIGKKAKELFE</sequence>
<organism evidence="2 3">
    <name type="scientific">Clostridium uliginosum</name>
    <dbReference type="NCBI Taxonomy" id="119641"/>
    <lineage>
        <taxon>Bacteria</taxon>
        <taxon>Bacillati</taxon>
        <taxon>Bacillota</taxon>
        <taxon>Clostridia</taxon>
        <taxon>Eubacteriales</taxon>
        <taxon>Clostridiaceae</taxon>
        <taxon>Clostridium</taxon>
    </lineage>
</organism>
<dbReference type="PANTHER" id="PTHR30546">
    <property type="entry name" value="FLAVODOXIN-RELATED PROTEIN WRBA-RELATED"/>
    <property type="match status" value="1"/>
</dbReference>
<dbReference type="PROSITE" id="PS50902">
    <property type="entry name" value="FLAVODOXIN_LIKE"/>
    <property type="match status" value="1"/>
</dbReference>
<dbReference type="Proteomes" id="UP000199263">
    <property type="component" value="Unassembled WGS sequence"/>
</dbReference>
<dbReference type="Gene3D" id="3.40.50.360">
    <property type="match status" value="1"/>
</dbReference>
<dbReference type="STRING" id="119641.SAMN05421842_12145"/>
<dbReference type="InterPro" id="IPR029039">
    <property type="entry name" value="Flavoprotein-like_sf"/>
</dbReference>
<dbReference type="EMBL" id="FOMG01000021">
    <property type="protein sequence ID" value="SFD14371.1"/>
    <property type="molecule type" value="Genomic_DNA"/>
</dbReference>
<dbReference type="OrthoDB" id="9801479at2"/>
<reference evidence="2 3" key="1">
    <citation type="submission" date="2016-10" db="EMBL/GenBank/DDBJ databases">
        <authorList>
            <person name="de Groot N.N."/>
        </authorList>
    </citation>
    <scope>NUCLEOTIDE SEQUENCE [LARGE SCALE GENOMIC DNA]</scope>
    <source>
        <strain evidence="2 3">DSM 12992</strain>
    </source>
</reference>
<dbReference type="RefSeq" id="WP_090092573.1">
    <property type="nucleotide sequence ID" value="NZ_FOMG01000021.1"/>
</dbReference>
<dbReference type="GO" id="GO:0003955">
    <property type="term" value="F:NAD(P)H dehydrogenase (quinone) activity"/>
    <property type="evidence" value="ECO:0007669"/>
    <property type="project" value="TreeGrafter"/>
</dbReference>
<dbReference type="PROSITE" id="PS00201">
    <property type="entry name" value="FLAVODOXIN"/>
    <property type="match status" value="1"/>
</dbReference>
<gene>
    <name evidence="2" type="ORF">SAMN05421842_12145</name>
</gene>
<evidence type="ECO:0000313" key="3">
    <source>
        <dbReference type="Proteomes" id="UP000199263"/>
    </source>
</evidence>
<feature type="domain" description="Flavodoxin-like" evidence="1">
    <location>
        <begin position="3"/>
        <end position="153"/>
    </location>
</feature>
<dbReference type="InterPro" id="IPR001226">
    <property type="entry name" value="Flavodoxin_CS"/>
</dbReference>
<dbReference type="AlphaFoldDB" id="A0A1I1PWS3"/>